<dbReference type="GO" id="GO:0008270">
    <property type="term" value="F:zinc ion binding"/>
    <property type="evidence" value="ECO:0007669"/>
    <property type="project" value="TreeGrafter"/>
</dbReference>
<dbReference type="AlphaFoldDB" id="A0AAD5X306"/>
<reference evidence="1" key="1">
    <citation type="submission" date="2020-05" db="EMBL/GenBank/DDBJ databases">
        <title>Phylogenomic resolution of chytrid fungi.</title>
        <authorList>
            <person name="Stajich J.E."/>
            <person name="Amses K."/>
            <person name="Simmons R."/>
            <person name="Seto K."/>
            <person name="Myers J."/>
            <person name="Bonds A."/>
            <person name="Quandt C.A."/>
            <person name="Barry K."/>
            <person name="Liu P."/>
            <person name="Grigoriev I."/>
            <person name="Longcore J.E."/>
            <person name="James T.Y."/>
        </authorList>
    </citation>
    <scope>NUCLEOTIDE SEQUENCE</scope>
    <source>
        <strain evidence="1">JEL0318</strain>
    </source>
</reference>
<gene>
    <name evidence="1" type="ORF">HK097_011539</name>
</gene>
<dbReference type="GO" id="GO:0045041">
    <property type="term" value="P:protein import into mitochondrial intermembrane space"/>
    <property type="evidence" value="ECO:0007669"/>
    <property type="project" value="TreeGrafter"/>
</dbReference>
<organism evidence="1 2">
    <name type="scientific">Rhizophlyctis rosea</name>
    <dbReference type="NCBI Taxonomy" id="64517"/>
    <lineage>
        <taxon>Eukaryota</taxon>
        <taxon>Fungi</taxon>
        <taxon>Fungi incertae sedis</taxon>
        <taxon>Chytridiomycota</taxon>
        <taxon>Chytridiomycota incertae sedis</taxon>
        <taxon>Chytridiomycetes</taxon>
        <taxon>Rhizophlyctidales</taxon>
        <taxon>Rhizophlyctidaceae</taxon>
        <taxon>Rhizophlyctis</taxon>
    </lineage>
</organism>
<sequence length="60" mass="7163">MSEYDETDEYCPHCDNKYVIEAKTPQMGIGVEGDDPRMLRDYRERQKQYIEQDLMSDRLG</sequence>
<comment type="caution">
    <text evidence="1">The sequence shown here is derived from an EMBL/GenBank/DDBJ whole genome shotgun (WGS) entry which is preliminary data.</text>
</comment>
<dbReference type="InterPro" id="IPR052604">
    <property type="entry name" value="Mito_Tim_assembly_helper"/>
</dbReference>
<dbReference type="Proteomes" id="UP001212841">
    <property type="component" value="Unassembled WGS sequence"/>
</dbReference>
<keyword evidence="2" id="KW-1185">Reference proteome</keyword>
<dbReference type="GO" id="GO:0005758">
    <property type="term" value="C:mitochondrial intermembrane space"/>
    <property type="evidence" value="ECO:0007669"/>
    <property type="project" value="TreeGrafter"/>
</dbReference>
<protein>
    <submittedName>
        <fullName evidence="1">Uncharacterized protein</fullName>
    </submittedName>
</protein>
<proteinExistence type="predicted"/>
<dbReference type="EMBL" id="JADGJD010000963">
    <property type="protein sequence ID" value="KAJ3047429.1"/>
    <property type="molecule type" value="Genomic_DNA"/>
</dbReference>
<evidence type="ECO:0000313" key="1">
    <source>
        <dbReference type="EMBL" id="KAJ3047429.1"/>
    </source>
</evidence>
<dbReference type="PANTHER" id="PTHR28082">
    <property type="entry name" value="ZINC FINGER PROTEIN"/>
    <property type="match status" value="1"/>
</dbReference>
<dbReference type="PANTHER" id="PTHR28082:SF2">
    <property type="entry name" value="CHY-TYPE DOMAIN-CONTAINING PROTEIN"/>
    <property type="match status" value="1"/>
</dbReference>
<accession>A0AAD5X306</accession>
<name>A0AAD5X306_9FUNG</name>
<evidence type="ECO:0000313" key="2">
    <source>
        <dbReference type="Proteomes" id="UP001212841"/>
    </source>
</evidence>